<protein>
    <recommendedName>
        <fullName evidence="3">Nucleotidyltransferase</fullName>
    </recommendedName>
</protein>
<dbReference type="Proteomes" id="UP000321183">
    <property type="component" value="Chromosome"/>
</dbReference>
<dbReference type="EMBL" id="AP019563">
    <property type="protein sequence ID" value="BBJ31438.1"/>
    <property type="molecule type" value="Genomic_DNA"/>
</dbReference>
<reference evidence="1 2" key="1">
    <citation type="submission" date="2019-04" db="EMBL/GenBank/DDBJ databases">
        <title>Draft genome sequence of Rickettsia asiatica Maytaro1284.</title>
        <authorList>
            <person name="Thu M."/>
            <person name="Qiu Y."/>
            <person name="Nakao R."/>
        </authorList>
    </citation>
    <scope>NUCLEOTIDE SEQUENCE [LARGE SCALE GENOMIC DNA]</scope>
    <source>
        <strain evidence="1 2">Maytaro1284</strain>
    </source>
</reference>
<evidence type="ECO:0008006" key="3">
    <source>
        <dbReference type="Google" id="ProtNLM"/>
    </source>
</evidence>
<dbReference type="AlphaFoldDB" id="A0A510G725"/>
<dbReference type="RefSeq" id="WP_232049309.1">
    <property type="nucleotide sequence ID" value="NZ_AP019563.1"/>
</dbReference>
<gene>
    <name evidence="1" type="ORF">RAS_05470</name>
</gene>
<accession>A0A510G725</accession>
<name>A0A510G725_9RICK</name>
<dbReference type="InterPro" id="IPR010235">
    <property type="entry name" value="HepT"/>
</dbReference>
<evidence type="ECO:0000313" key="2">
    <source>
        <dbReference type="Proteomes" id="UP000321183"/>
    </source>
</evidence>
<dbReference type="Pfam" id="PF08780">
    <property type="entry name" value="NTase_sub_bind"/>
    <property type="match status" value="1"/>
</dbReference>
<keyword evidence="2" id="KW-1185">Reference proteome</keyword>
<organism evidence="1 2">
    <name type="scientific">Rickettsia asiatica</name>
    <dbReference type="NCBI Taxonomy" id="238800"/>
    <lineage>
        <taxon>Bacteria</taxon>
        <taxon>Pseudomonadati</taxon>
        <taxon>Pseudomonadota</taxon>
        <taxon>Alphaproteobacteria</taxon>
        <taxon>Rickettsiales</taxon>
        <taxon>Rickettsiaceae</taxon>
        <taxon>Rickettsieae</taxon>
        <taxon>Rickettsia</taxon>
        <taxon>spotted fever group</taxon>
    </lineage>
</organism>
<sequence>MKRFCEKAGKTPYTLKEIFQEAAISGLISDPKRWFRFIEIRNITVHTYNEKNVELVISIFDDFSNAVDELIKNLEKRSDGA</sequence>
<proteinExistence type="predicted"/>
<dbReference type="Gene3D" id="1.20.120.330">
    <property type="entry name" value="Nucleotidyltransferases domain 2"/>
    <property type="match status" value="1"/>
</dbReference>
<dbReference type="SUPFAM" id="SSF81593">
    <property type="entry name" value="Nucleotidyltransferase substrate binding subunit/domain"/>
    <property type="match status" value="1"/>
</dbReference>
<dbReference type="KEGG" id="ras:RAS_05470"/>
<evidence type="ECO:0000313" key="1">
    <source>
        <dbReference type="EMBL" id="BBJ31438.1"/>
    </source>
</evidence>